<evidence type="ECO:0000256" key="14">
    <source>
        <dbReference type="PIRNR" id="PIRNR000977"/>
    </source>
</evidence>
<dbReference type="Gene3D" id="3.30.420.10">
    <property type="entry name" value="Ribonuclease H-like superfamily/Ribonuclease H"/>
    <property type="match status" value="1"/>
</dbReference>
<dbReference type="NCBIfam" id="NF008746">
    <property type="entry name" value="PRK11779.1"/>
    <property type="match status" value="1"/>
</dbReference>
<dbReference type="Pfam" id="PF26016">
    <property type="entry name" value="ExoI_C"/>
    <property type="match status" value="1"/>
</dbReference>
<dbReference type="PROSITE" id="PS51785">
    <property type="entry name" value="EXOI_C"/>
    <property type="match status" value="1"/>
</dbReference>
<dbReference type="SUPFAM" id="SSF53098">
    <property type="entry name" value="Ribonuclease H-like"/>
    <property type="match status" value="1"/>
</dbReference>
<feature type="coiled-coil region" evidence="15">
    <location>
        <begin position="443"/>
        <end position="470"/>
    </location>
</feature>
<comment type="subunit">
    <text evidence="13">Monomer. Interacts with ssb (via C-terminus); this interaction stimulates the exonuclease activity by recruiting the enzyme to its substrate.</text>
</comment>
<dbReference type="GO" id="GO:0008310">
    <property type="term" value="F:single-stranded DNA 3'-5' DNA exonuclease activity"/>
    <property type="evidence" value="ECO:0007669"/>
    <property type="project" value="UniProtKB-EC"/>
</dbReference>
<dbReference type="SMART" id="SM00479">
    <property type="entry name" value="EXOIII"/>
    <property type="match status" value="1"/>
</dbReference>
<evidence type="ECO:0000259" key="16">
    <source>
        <dbReference type="PROSITE" id="PS51784"/>
    </source>
</evidence>
<dbReference type="Pfam" id="PF00929">
    <property type="entry name" value="RNase_T"/>
    <property type="match status" value="1"/>
</dbReference>
<dbReference type="InterPro" id="IPR013520">
    <property type="entry name" value="Ribonucl_H"/>
</dbReference>
<proteinExistence type="predicted"/>
<reference evidence="18 19" key="1">
    <citation type="submission" date="2024-03" db="EMBL/GenBank/DDBJ databases">
        <title>Community enrichment and isolation of bacterial strains for fucoidan degradation.</title>
        <authorList>
            <person name="Sichert A."/>
        </authorList>
    </citation>
    <scope>NUCLEOTIDE SEQUENCE [LARGE SCALE GENOMIC DNA]</scope>
    <source>
        <strain evidence="18 19">AS76</strain>
    </source>
</reference>
<sequence>MAQAPLTFFWHDYETFGVDPKRDWPVQFAGVRTDEHLNIIEEPVMFYCKPSDDQLPHPDACLVTGITPQKAMEEGVCEADFFAQIIEQLGRPGTCGVGYNSIRFDDEVTRYGLYRNFYDPYAREWQNGCSRWDIIDMLRLTRSLRPEGINWPVYEDGSPSLRLEDLTKANQIDHGHAHDALSDVYATIAMAKLVRDKQPKLFDYLQKNRSKQAIQAQLDPISHKPVLHISSRYPVQHGNAAIVAPLATHPVNKNGILVWDLRYSPEPLMRLPVEEIRRLLYTKHTELNENDPKIALKQVHINKCPIIAPAGMLNKEEAAKLEIDGDTCRTHLQMLRSFTDLSSKIADIYSESPFESESDPDMMLYSGGFFSPTDRKLMDQVRMASPSELAEIDLPFQDARLEEMLLRYKARNCPAVLTHEEQMQWEGYRRDKLIKGENGHLTMERFYQRLNELYSEHDQDENKKHILEELSVYAEAIYPLEEAFDEAY</sequence>
<dbReference type="InterPro" id="IPR034747">
    <property type="entry name" value="EXOI_SH3"/>
</dbReference>
<comment type="catalytic activity">
    <reaction evidence="1 14">
        <text>Exonucleolytic cleavage in the 3'- to 5'-direction to yield nucleoside 5'-phosphates.</text>
        <dbReference type="EC" id="3.1.11.1"/>
    </reaction>
</comment>
<evidence type="ECO:0000313" key="18">
    <source>
        <dbReference type="EMBL" id="MEM5535011.1"/>
    </source>
</evidence>
<dbReference type="InterPro" id="IPR038649">
    <property type="entry name" value="EXOI_SH3_sf"/>
</dbReference>
<dbReference type="EC" id="3.1.11.1" evidence="3 14"/>
<dbReference type="Gene3D" id="1.20.1280.70">
    <property type="entry name" value="Exonuclease ExoI, domain 3"/>
    <property type="match status" value="1"/>
</dbReference>
<evidence type="ECO:0000256" key="3">
    <source>
        <dbReference type="ARBA" id="ARBA00012108"/>
    </source>
</evidence>
<keyword evidence="7 14" id="KW-0227">DNA damage</keyword>
<evidence type="ECO:0000256" key="8">
    <source>
        <dbReference type="ARBA" id="ARBA00022801"/>
    </source>
</evidence>
<dbReference type="Proteomes" id="UP001449225">
    <property type="component" value="Unassembled WGS sequence"/>
</dbReference>
<keyword evidence="9 14" id="KW-0269">Exonuclease</keyword>
<accession>A0ABU9TMS9</accession>
<evidence type="ECO:0000259" key="17">
    <source>
        <dbReference type="PROSITE" id="PS51785"/>
    </source>
</evidence>
<evidence type="ECO:0000256" key="2">
    <source>
        <dbReference type="ARBA" id="ARBA00001946"/>
    </source>
</evidence>
<comment type="caution">
    <text evidence="18">The sequence shown here is derived from an EMBL/GenBank/DDBJ whole genome shotgun (WGS) entry which is preliminary data.</text>
</comment>
<organism evidence="18 19">
    <name type="scientific">Neptuniibacter pectenicola</name>
    <dbReference type="NCBI Taxonomy" id="1806669"/>
    <lineage>
        <taxon>Bacteria</taxon>
        <taxon>Pseudomonadati</taxon>
        <taxon>Pseudomonadota</taxon>
        <taxon>Gammaproteobacteria</taxon>
        <taxon>Oceanospirillales</taxon>
        <taxon>Oceanospirillaceae</taxon>
        <taxon>Neptuniibacter</taxon>
    </lineage>
</organism>
<evidence type="ECO:0000256" key="5">
    <source>
        <dbReference type="ARBA" id="ARBA00022722"/>
    </source>
</evidence>
<keyword evidence="6" id="KW-0479">Metal-binding</keyword>
<keyword evidence="12 14" id="KW-0234">DNA repair</keyword>
<dbReference type="InterPro" id="IPR058561">
    <property type="entry name" value="Exonuc_1_C"/>
</dbReference>
<keyword evidence="11" id="KW-0238">DNA-binding</keyword>
<dbReference type="CDD" id="cd06138">
    <property type="entry name" value="ExoI_N"/>
    <property type="match status" value="1"/>
</dbReference>
<evidence type="ECO:0000313" key="19">
    <source>
        <dbReference type="Proteomes" id="UP001449225"/>
    </source>
</evidence>
<dbReference type="Gene3D" id="1.10.287.1240">
    <property type="match status" value="1"/>
</dbReference>
<dbReference type="Pfam" id="PF08411">
    <property type="entry name" value="ExoI_SH3"/>
    <property type="match status" value="1"/>
</dbReference>
<evidence type="ECO:0000256" key="7">
    <source>
        <dbReference type="ARBA" id="ARBA00022763"/>
    </source>
</evidence>
<dbReference type="InterPro" id="IPR012337">
    <property type="entry name" value="RNaseH-like_sf"/>
</dbReference>
<keyword evidence="10" id="KW-0460">Magnesium</keyword>
<keyword evidence="15" id="KW-0175">Coiled coil</keyword>
<keyword evidence="8 14" id="KW-0378">Hydrolase</keyword>
<evidence type="ECO:0000256" key="1">
    <source>
        <dbReference type="ARBA" id="ARBA00000563"/>
    </source>
</evidence>
<dbReference type="RefSeq" id="WP_342853461.1">
    <property type="nucleotide sequence ID" value="NZ_JBBMRA010000001.1"/>
</dbReference>
<evidence type="ECO:0000256" key="9">
    <source>
        <dbReference type="ARBA" id="ARBA00022839"/>
    </source>
</evidence>
<evidence type="ECO:0000256" key="11">
    <source>
        <dbReference type="ARBA" id="ARBA00023125"/>
    </source>
</evidence>
<dbReference type="EMBL" id="JBBMRA010000001">
    <property type="protein sequence ID" value="MEM5535011.1"/>
    <property type="molecule type" value="Genomic_DNA"/>
</dbReference>
<evidence type="ECO:0000256" key="6">
    <source>
        <dbReference type="ARBA" id="ARBA00022723"/>
    </source>
</evidence>
<dbReference type="Gene3D" id="3.30.1520.20">
    <property type="entry name" value="Exonuclease ExoI, domain 2"/>
    <property type="match status" value="1"/>
</dbReference>
<gene>
    <name evidence="18" type="primary">sbcB</name>
    <name evidence="18" type="ORF">WNY58_01280</name>
</gene>
<protein>
    <recommendedName>
        <fullName evidence="4 14">Exodeoxyribonuclease I</fullName>
        <ecNumber evidence="3 14">3.1.11.1</ecNumber>
    </recommendedName>
</protein>
<dbReference type="PIRSF" id="PIRSF000977">
    <property type="entry name" value="Exodeoxyribonuclease_I"/>
    <property type="match status" value="1"/>
</dbReference>
<evidence type="ECO:0000256" key="12">
    <source>
        <dbReference type="ARBA" id="ARBA00023204"/>
    </source>
</evidence>
<evidence type="ECO:0000256" key="15">
    <source>
        <dbReference type="SAM" id="Coils"/>
    </source>
</evidence>
<evidence type="ECO:0000256" key="10">
    <source>
        <dbReference type="ARBA" id="ARBA00022842"/>
    </source>
</evidence>
<dbReference type="InterPro" id="IPR036397">
    <property type="entry name" value="RNaseH_sf"/>
</dbReference>
<evidence type="ECO:0000256" key="13">
    <source>
        <dbReference type="ARBA" id="ARBA00046792"/>
    </source>
</evidence>
<keyword evidence="19" id="KW-1185">Reference proteome</keyword>
<feature type="domain" description="ExoI SH3-like" evidence="16">
    <location>
        <begin position="199"/>
        <end position="353"/>
    </location>
</feature>
<name>A0ABU9TMS9_9GAMM</name>
<dbReference type="InterPro" id="IPR023607">
    <property type="entry name" value="Exodeoxyribonuclease_I"/>
</dbReference>
<comment type="cofactor">
    <cofactor evidence="2">
        <name>Mg(2+)</name>
        <dbReference type="ChEBI" id="CHEBI:18420"/>
    </cofactor>
</comment>
<feature type="domain" description="ExoI C-terminal" evidence="17">
    <location>
        <begin position="356"/>
        <end position="478"/>
    </location>
</feature>
<keyword evidence="5 14" id="KW-0540">Nuclease</keyword>
<dbReference type="PROSITE" id="PS51784">
    <property type="entry name" value="EXOI_SH3"/>
    <property type="match status" value="1"/>
</dbReference>
<evidence type="ECO:0000256" key="4">
    <source>
        <dbReference type="ARBA" id="ARBA00019900"/>
    </source>
</evidence>
<dbReference type="InterPro" id="IPR013620">
    <property type="entry name" value="Exonuc_1_SH3"/>
</dbReference>